<evidence type="ECO:0000256" key="2">
    <source>
        <dbReference type="ARBA" id="ARBA00022723"/>
    </source>
</evidence>
<keyword evidence="5" id="KW-0408">Iron</keyword>
<comment type="caution">
    <text evidence="8">The sequence shown here is derived from an EMBL/GenBank/DDBJ whole genome shotgun (WGS) entry which is preliminary data.</text>
</comment>
<keyword evidence="4" id="KW-0378">Hydrolase</keyword>
<dbReference type="OrthoDB" id="5295945at2"/>
<dbReference type="InterPro" id="IPR003607">
    <property type="entry name" value="HD/PDEase_dom"/>
</dbReference>
<evidence type="ECO:0000256" key="4">
    <source>
        <dbReference type="ARBA" id="ARBA00022801"/>
    </source>
</evidence>
<dbReference type="Gene3D" id="1.10.3210.10">
    <property type="entry name" value="Hypothetical protein af1432"/>
    <property type="match status" value="1"/>
</dbReference>
<dbReference type="NCBIfam" id="TIGR00488">
    <property type="entry name" value="bis(5'-nucleosyl)-tetraphosphatase (symmetrical) YqeK"/>
    <property type="match status" value="1"/>
</dbReference>
<keyword evidence="3" id="KW-0547">Nucleotide-binding</keyword>
<dbReference type="GO" id="GO:0008803">
    <property type="term" value="F:bis(5'-nucleosyl)-tetraphosphatase (symmetrical) activity"/>
    <property type="evidence" value="ECO:0007669"/>
    <property type="project" value="UniProtKB-EC"/>
</dbReference>
<accession>A0A9D2WNC8</accession>
<dbReference type="GO" id="GO:0016779">
    <property type="term" value="F:nucleotidyltransferase activity"/>
    <property type="evidence" value="ECO:0007669"/>
    <property type="project" value="UniProtKB-KW"/>
</dbReference>
<keyword evidence="8" id="KW-0808">Transferase</keyword>
<dbReference type="RefSeq" id="WP_161822541.1">
    <property type="nucleotide sequence ID" value="NZ_LSRS01000005.1"/>
</dbReference>
<comment type="catalytic activity">
    <reaction evidence="6">
        <text>P(1),P(4)-bis(5'-adenosyl) tetraphosphate + H2O = 2 ADP + 2 H(+)</text>
        <dbReference type="Rhea" id="RHEA:24252"/>
        <dbReference type="ChEBI" id="CHEBI:15377"/>
        <dbReference type="ChEBI" id="CHEBI:15378"/>
        <dbReference type="ChEBI" id="CHEBI:58141"/>
        <dbReference type="ChEBI" id="CHEBI:456216"/>
        <dbReference type="EC" id="3.6.1.41"/>
    </reaction>
</comment>
<feature type="domain" description="HD" evidence="7">
    <location>
        <begin position="18"/>
        <end position="133"/>
    </location>
</feature>
<dbReference type="PANTHER" id="PTHR35795:SF1">
    <property type="entry name" value="BIS(5'-NUCLEOSYL)-TETRAPHOSPHATASE, SYMMETRICAL"/>
    <property type="match status" value="1"/>
</dbReference>
<evidence type="ECO:0000256" key="5">
    <source>
        <dbReference type="ARBA" id="ARBA00023004"/>
    </source>
</evidence>
<evidence type="ECO:0000313" key="8">
    <source>
        <dbReference type="EMBL" id="KAF1084459.1"/>
    </source>
</evidence>
<dbReference type="SMART" id="SM00471">
    <property type="entry name" value="HDc"/>
    <property type="match status" value="1"/>
</dbReference>
<keyword evidence="8" id="KW-0548">Nucleotidyltransferase</keyword>
<keyword evidence="9" id="KW-1185">Reference proteome</keyword>
<evidence type="ECO:0000259" key="7">
    <source>
        <dbReference type="PROSITE" id="PS51831"/>
    </source>
</evidence>
<dbReference type="AlphaFoldDB" id="A0A9D2WNC8"/>
<evidence type="ECO:0000256" key="6">
    <source>
        <dbReference type="ARBA" id="ARBA00049417"/>
    </source>
</evidence>
<dbReference type="PANTHER" id="PTHR35795">
    <property type="entry name" value="SLR1885 PROTEIN"/>
    <property type="match status" value="1"/>
</dbReference>
<dbReference type="InterPro" id="IPR051094">
    <property type="entry name" value="Diverse_Catalytic_Enzymes"/>
</dbReference>
<dbReference type="SUPFAM" id="SSF109604">
    <property type="entry name" value="HD-domain/PDEase-like"/>
    <property type="match status" value="1"/>
</dbReference>
<reference evidence="8" key="1">
    <citation type="submission" date="2016-02" db="EMBL/GenBank/DDBJ databases">
        <title>Draft Genome Sequence of Sporotomaculum syntrophicum Strain FB, a Syntrophic Benzoate Degrader.</title>
        <authorList>
            <person name="Nobu M.K."/>
            <person name="Narihiro T."/>
            <person name="Qiu Y.-L."/>
            <person name="Ohashi A."/>
            <person name="Liu W.-T."/>
            <person name="Yuji S."/>
        </authorList>
    </citation>
    <scope>NUCLEOTIDE SEQUENCE</scope>
    <source>
        <strain evidence="8">FB</strain>
    </source>
</reference>
<dbReference type="Proteomes" id="UP000798488">
    <property type="component" value="Unassembled WGS sequence"/>
</dbReference>
<organism evidence="8 9">
    <name type="scientific">Sporotomaculum syntrophicum</name>
    <dbReference type="NCBI Taxonomy" id="182264"/>
    <lineage>
        <taxon>Bacteria</taxon>
        <taxon>Bacillati</taxon>
        <taxon>Bacillota</taxon>
        <taxon>Clostridia</taxon>
        <taxon>Eubacteriales</taxon>
        <taxon>Desulfallaceae</taxon>
        <taxon>Sporotomaculum</taxon>
    </lineage>
</organism>
<gene>
    <name evidence="8" type="ORF">SPSYN_02236</name>
</gene>
<sequence length="199" mass="22275">MQHKYYIERLQGMLGNKRLEHSLAVSATAVGLAELYGADRRQAEMAGLLHDCARELSDVELLAMARENHVPVVEVEELKPVLLHAPVGALLARRQFGVLDQAVLQSINLHTLGDAAMTLLDKIVFLADKTEPGRNYPGVDKLRQLATQNLDQALLYCFDNAILLAVRRGELIHPRIVQARNGINIFNRRQEILNLSRIT</sequence>
<dbReference type="EC" id="3.6.1.41" evidence="1"/>
<dbReference type="GO" id="GO:0046872">
    <property type="term" value="F:metal ion binding"/>
    <property type="evidence" value="ECO:0007669"/>
    <property type="project" value="UniProtKB-KW"/>
</dbReference>
<name>A0A9D2WNC8_9FIRM</name>
<dbReference type="InterPro" id="IPR006674">
    <property type="entry name" value="HD_domain"/>
</dbReference>
<protein>
    <recommendedName>
        <fullName evidence="1">bis(5'-nucleosyl)-tetraphosphatase (symmetrical)</fullName>
        <ecNumber evidence="1">3.6.1.41</ecNumber>
    </recommendedName>
</protein>
<dbReference type="InterPro" id="IPR005249">
    <property type="entry name" value="YqeK"/>
</dbReference>
<keyword evidence="2" id="KW-0479">Metal-binding</keyword>
<dbReference type="PROSITE" id="PS51831">
    <property type="entry name" value="HD"/>
    <property type="match status" value="1"/>
</dbReference>
<dbReference type="Pfam" id="PF01966">
    <property type="entry name" value="HD"/>
    <property type="match status" value="1"/>
</dbReference>
<dbReference type="EMBL" id="LSRS01000005">
    <property type="protein sequence ID" value="KAF1084459.1"/>
    <property type="molecule type" value="Genomic_DNA"/>
</dbReference>
<dbReference type="CDD" id="cd00077">
    <property type="entry name" value="HDc"/>
    <property type="match status" value="1"/>
</dbReference>
<proteinExistence type="predicted"/>
<evidence type="ECO:0000256" key="3">
    <source>
        <dbReference type="ARBA" id="ARBA00022741"/>
    </source>
</evidence>
<evidence type="ECO:0000256" key="1">
    <source>
        <dbReference type="ARBA" id="ARBA00012506"/>
    </source>
</evidence>
<evidence type="ECO:0000313" key="9">
    <source>
        <dbReference type="Proteomes" id="UP000798488"/>
    </source>
</evidence>
<dbReference type="GO" id="GO:0000166">
    <property type="term" value="F:nucleotide binding"/>
    <property type="evidence" value="ECO:0007669"/>
    <property type="project" value="UniProtKB-KW"/>
</dbReference>